<dbReference type="EC" id="3.1.4.11" evidence="7"/>
<organism evidence="10 11">
    <name type="scientific">Knufia fluminis</name>
    <dbReference type="NCBI Taxonomy" id="191047"/>
    <lineage>
        <taxon>Eukaryota</taxon>
        <taxon>Fungi</taxon>
        <taxon>Dikarya</taxon>
        <taxon>Ascomycota</taxon>
        <taxon>Pezizomycotina</taxon>
        <taxon>Eurotiomycetes</taxon>
        <taxon>Chaetothyriomycetidae</taxon>
        <taxon>Chaetothyriales</taxon>
        <taxon>Trichomeriaceae</taxon>
        <taxon>Knufia</taxon>
    </lineage>
</organism>
<evidence type="ECO:0000256" key="4">
    <source>
        <dbReference type="ARBA" id="ARBA00023098"/>
    </source>
</evidence>
<keyword evidence="5" id="KW-0807">Transducer</keyword>
<feature type="region of interest" description="Disordered" evidence="8">
    <location>
        <begin position="15"/>
        <end position="41"/>
    </location>
</feature>
<keyword evidence="3 7" id="KW-0442">Lipid degradation</keyword>
<feature type="domain" description="PI-PLC Y-box" evidence="9">
    <location>
        <begin position="306"/>
        <end position="424"/>
    </location>
</feature>
<dbReference type="Gene3D" id="3.20.20.190">
    <property type="entry name" value="Phosphatidylinositol (PI) phosphodiesterase"/>
    <property type="match status" value="1"/>
</dbReference>
<dbReference type="GO" id="GO:0048015">
    <property type="term" value="P:phosphatidylinositol-mediated signaling"/>
    <property type="evidence" value="ECO:0007669"/>
    <property type="project" value="TreeGrafter"/>
</dbReference>
<name>A0AAN8I1E6_9EURO</name>
<evidence type="ECO:0000256" key="8">
    <source>
        <dbReference type="SAM" id="MobiDB-lite"/>
    </source>
</evidence>
<evidence type="ECO:0000256" key="7">
    <source>
        <dbReference type="RuleBase" id="RU361133"/>
    </source>
</evidence>
<comment type="catalytic activity">
    <reaction evidence="1 7">
        <text>a 1,2-diacyl-sn-glycero-3-phospho-(1D-myo-inositol-4,5-bisphosphate) + H2O = 1D-myo-inositol 1,4,5-trisphosphate + a 1,2-diacyl-sn-glycerol + H(+)</text>
        <dbReference type="Rhea" id="RHEA:33179"/>
        <dbReference type="ChEBI" id="CHEBI:15377"/>
        <dbReference type="ChEBI" id="CHEBI:15378"/>
        <dbReference type="ChEBI" id="CHEBI:17815"/>
        <dbReference type="ChEBI" id="CHEBI:58456"/>
        <dbReference type="ChEBI" id="CHEBI:203600"/>
        <dbReference type="EC" id="3.1.4.11"/>
    </reaction>
</comment>
<sequence>MDVVSSRLSKLNPFASSKVKDDEDVGEATDRKTLAGGGHAGRDTATIDQLRVSPALKSFLVEKSILPEEEAAVVTPDSHSDALRAILHKPHAIVPSELTDRSHCLPDYFISSSHNTYLLAHQLYGSSSAEAYEEALQAGARCVEIDAWDGDDKDEPKVTHGYTLTSNIPFRTVCETIRNVVDQESTKEIDERGYRAAPILISLENHCGAHGQQRMVDIMHETLGNRLLSKAVRDKGTDEQQGTGEHVTLAELGSKVAVIVEYHFPGEPESDDDSSDSEDEEAKQSRREYKKKKKDATDATVIIPSLADLGIYAQSVKPPNNAWFEKGVLENSPHHPLINVSETGLMAHLPHHLTKICDHNSNHLMRVFPKGTRISSANLNPIPFWAAGAQVCALNWQTFGASMQLNEALFTGTDGYVLKPAELRGGPPTARRKKKLRLHVAGATDIPVPADREQDGSDTKPYLTCTLVDPSHSALASDPPKRKTATYKQHKLAGLLRQAQDSPSKDPVWDEVLEWEYDDDELVFLRLLIKSDDSFASNPIFAVNAVRLLYVQRDEWVFIRMLNLKGQETRCSLLVRFEIVDV</sequence>
<dbReference type="InterPro" id="IPR035892">
    <property type="entry name" value="C2_domain_sf"/>
</dbReference>
<proteinExistence type="predicted"/>
<dbReference type="PANTHER" id="PTHR10336:SF169">
    <property type="entry name" value="PHOSPHOINOSITIDE PHOSPHOLIPASE C"/>
    <property type="match status" value="1"/>
</dbReference>
<dbReference type="FunFam" id="3.20.20.190:FF:000039">
    <property type="entry name" value="Phosphoinositide phospholipase C"/>
    <property type="match status" value="1"/>
</dbReference>
<reference evidence="10 11" key="1">
    <citation type="submission" date="2022-12" db="EMBL/GenBank/DDBJ databases">
        <title>Genomic features and morphological characterization of a novel Knufia sp. strain isolated from spacecraft assembly facility.</title>
        <authorList>
            <person name="Teixeira M."/>
            <person name="Chander A.M."/>
            <person name="Stajich J.E."/>
            <person name="Venkateswaran K."/>
        </authorList>
    </citation>
    <scope>NUCLEOTIDE SEQUENCE [LARGE SCALE GENOMIC DNA]</scope>
    <source>
        <strain evidence="10 11">FJI-L2-BK-P2</strain>
    </source>
</reference>
<protein>
    <recommendedName>
        <fullName evidence="7">Phosphoinositide phospholipase C</fullName>
        <ecNumber evidence="7">3.1.4.11</ecNumber>
    </recommendedName>
</protein>
<dbReference type="SMART" id="SM00148">
    <property type="entry name" value="PLCXc"/>
    <property type="match status" value="1"/>
</dbReference>
<dbReference type="InterPro" id="IPR001711">
    <property type="entry name" value="PLipase_C_Pinositol-sp_Y"/>
</dbReference>
<dbReference type="GO" id="GO:0016042">
    <property type="term" value="P:lipid catabolic process"/>
    <property type="evidence" value="ECO:0007669"/>
    <property type="project" value="UniProtKB-KW"/>
</dbReference>
<dbReference type="Proteomes" id="UP001316803">
    <property type="component" value="Unassembled WGS sequence"/>
</dbReference>
<dbReference type="InterPro" id="IPR001192">
    <property type="entry name" value="PI-PLC_fam"/>
</dbReference>
<dbReference type="PRINTS" id="PR00390">
    <property type="entry name" value="PHPHLIPASEC"/>
</dbReference>
<dbReference type="GO" id="GO:0051209">
    <property type="term" value="P:release of sequestered calcium ion into cytosol"/>
    <property type="evidence" value="ECO:0007669"/>
    <property type="project" value="TreeGrafter"/>
</dbReference>
<comment type="function">
    <text evidence="6">The production of the second messenger molecules diacylglycerol (DAG) and inositol 1,4,5-trisphosphate (IP3) is mediated by activated phosphatidylinositol-specific phospholipase C enzymes.</text>
</comment>
<evidence type="ECO:0000313" key="10">
    <source>
        <dbReference type="EMBL" id="KAK5948827.1"/>
    </source>
</evidence>
<evidence type="ECO:0000256" key="5">
    <source>
        <dbReference type="ARBA" id="ARBA00023224"/>
    </source>
</evidence>
<dbReference type="AlphaFoldDB" id="A0AAN8I1E6"/>
<comment type="caution">
    <text evidence="10">The sequence shown here is derived from an EMBL/GenBank/DDBJ whole genome shotgun (WGS) entry which is preliminary data.</text>
</comment>
<dbReference type="Pfam" id="PF00387">
    <property type="entry name" value="PI-PLC-Y"/>
    <property type="match status" value="1"/>
</dbReference>
<dbReference type="PROSITE" id="PS50007">
    <property type="entry name" value="PIPLC_X_DOMAIN"/>
    <property type="match status" value="1"/>
</dbReference>
<keyword evidence="4 7" id="KW-0443">Lipid metabolism</keyword>
<dbReference type="Pfam" id="PF00388">
    <property type="entry name" value="PI-PLC-X"/>
    <property type="match status" value="1"/>
</dbReference>
<dbReference type="Gene3D" id="2.60.40.150">
    <property type="entry name" value="C2 domain"/>
    <property type="match status" value="1"/>
</dbReference>
<feature type="region of interest" description="Disordered" evidence="8">
    <location>
        <begin position="265"/>
        <end position="294"/>
    </location>
</feature>
<dbReference type="CDD" id="cd08598">
    <property type="entry name" value="PI-PLC1c_yeast"/>
    <property type="match status" value="1"/>
</dbReference>
<dbReference type="PANTHER" id="PTHR10336">
    <property type="entry name" value="PHOSPHOINOSITIDE-SPECIFIC PHOSPHOLIPASE C FAMILY PROTEIN"/>
    <property type="match status" value="1"/>
</dbReference>
<evidence type="ECO:0000256" key="2">
    <source>
        <dbReference type="ARBA" id="ARBA00022801"/>
    </source>
</evidence>
<dbReference type="InterPro" id="IPR000909">
    <property type="entry name" value="PLipase_C_PInositol-sp_X_dom"/>
</dbReference>
<evidence type="ECO:0000256" key="1">
    <source>
        <dbReference type="ARBA" id="ARBA00001195"/>
    </source>
</evidence>
<evidence type="ECO:0000259" key="9">
    <source>
        <dbReference type="PROSITE" id="PS50008"/>
    </source>
</evidence>
<dbReference type="SMART" id="SM00149">
    <property type="entry name" value="PLCYc"/>
    <property type="match status" value="1"/>
</dbReference>
<dbReference type="GO" id="GO:0004435">
    <property type="term" value="F:phosphatidylinositol-4,5-bisphosphate phospholipase C activity"/>
    <property type="evidence" value="ECO:0007669"/>
    <property type="project" value="UniProtKB-EC"/>
</dbReference>
<dbReference type="InterPro" id="IPR017946">
    <property type="entry name" value="PLC-like_Pdiesterase_TIM-brl"/>
</dbReference>
<dbReference type="SUPFAM" id="SSF49562">
    <property type="entry name" value="C2 domain (Calcium/lipid-binding domain, CaLB)"/>
    <property type="match status" value="1"/>
</dbReference>
<feature type="compositionally biased region" description="Acidic residues" evidence="8">
    <location>
        <begin position="268"/>
        <end position="281"/>
    </location>
</feature>
<evidence type="ECO:0000256" key="6">
    <source>
        <dbReference type="ARBA" id="ARBA00059664"/>
    </source>
</evidence>
<dbReference type="EMBL" id="JAKLMC020000042">
    <property type="protein sequence ID" value="KAK5948827.1"/>
    <property type="molecule type" value="Genomic_DNA"/>
</dbReference>
<gene>
    <name evidence="10" type="ORF">OHC33_010078</name>
</gene>
<evidence type="ECO:0000313" key="11">
    <source>
        <dbReference type="Proteomes" id="UP001316803"/>
    </source>
</evidence>
<accession>A0AAN8I1E6</accession>
<dbReference type="PROSITE" id="PS50008">
    <property type="entry name" value="PIPLC_Y_DOMAIN"/>
    <property type="match status" value="1"/>
</dbReference>
<evidence type="ECO:0000256" key="3">
    <source>
        <dbReference type="ARBA" id="ARBA00022963"/>
    </source>
</evidence>
<keyword evidence="2 7" id="KW-0378">Hydrolase</keyword>
<keyword evidence="11" id="KW-1185">Reference proteome</keyword>
<dbReference type="SUPFAM" id="SSF51695">
    <property type="entry name" value="PLC-like phosphodiesterases"/>
    <property type="match status" value="1"/>
</dbReference>